<dbReference type="CDD" id="cd00303">
    <property type="entry name" value="retropepsin_like"/>
    <property type="match status" value="1"/>
</dbReference>
<dbReference type="PROSITE" id="PS50175">
    <property type="entry name" value="ASP_PROT_RETROV"/>
    <property type="match status" value="1"/>
</dbReference>
<dbReference type="InterPro" id="IPR021109">
    <property type="entry name" value="Peptidase_aspartic_dom_sf"/>
</dbReference>
<organism evidence="3 4">
    <name type="scientific">Asticcacaulis taihuensis</name>
    <dbReference type="NCBI Taxonomy" id="260084"/>
    <lineage>
        <taxon>Bacteria</taxon>
        <taxon>Pseudomonadati</taxon>
        <taxon>Pseudomonadota</taxon>
        <taxon>Alphaproteobacteria</taxon>
        <taxon>Caulobacterales</taxon>
        <taxon>Caulobacteraceae</taxon>
        <taxon>Asticcacaulis</taxon>
    </lineage>
</organism>
<evidence type="ECO:0000256" key="1">
    <source>
        <dbReference type="ARBA" id="ARBA00022801"/>
    </source>
</evidence>
<dbReference type="RefSeq" id="WP_090649136.1">
    <property type="nucleotide sequence ID" value="NZ_CBCRYE010000003.1"/>
</dbReference>
<dbReference type="EMBL" id="FMTS01000005">
    <property type="protein sequence ID" value="SCW70838.1"/>
    <property type="molecule type" value="Genomic_DNA"/>
</dbReference>
<dbReference type="AlphaFoldDB" id="A0A1G4SP27"/>
<proteinExistence type="predicted"/>
<evidence type="ECO:0000313" key="4">
    <source>
        <dbReference type="Proteomes" id="UP000199150"/>
    </source>
</evidence>
<evidence type="ECO:0000259" key="2">
    <source>
        <dbReference type="PROSITE" id="PS50175"/>
    </source>
</evidence>
<dbReference type="PANTHER" id="PTHR12917:SF18">
    <property type="entry name" value="DNA DAMAGE-INDUCIBLE PROTEIN 1-LIKE"/>
    <property type="match status" value="1"/>
</dbReference>
<keyword evidence="1" id="KW-0378">Hydrolase</keyword>
<keyword evidence="3" id="KW-0645">Protease</keyword>
<accession>A0A1G4SP27</accession>
<dbReference type="InterPro" id="IPR001995">
    <property type="entry name" value="Peptidase_A2_cat"/>
</dbReference>
<sequence>MTLDRRQILTTLTAIGFMAPAVRAEELGFNLRLTNEGLVMPVMVRRQPLRGILDCGASATLMDAGVAEKLGLIAVSERRGQAVYGQITAGESAPVVIRAGDAAYTVPVMILPMKQAGLTSDMLIGRDILNHYPLDLDGPARRASFRRPRPAVGMRGLDLSRSPNGALVVDMELEGRPVRASLDTGVSAPLILKRDWAERHGLLAGRPQSTTLGGDVNGLRELILSPVRNIQIGGTAFHDLTAEISDNVLEHDVTVGLDVLRRLHTYWDVPAGKLWLAPSAGHI</sequence>
<dbReference type="STRING" id="260084.SAMN02927928_2779"/>
<dbReference type="SUPFAM" id="SSF50630">
    <property type="entry name" value="Acid proteases"/>
    <property type="match status" value="2"/>
</dbReference>
<dbReference type="Proteomes" id="UP000199150">
    <property type="component" value="Unassembled WGS sequence"/>
</dbReference>
<reference evidence="4" key="1">
    <citation type="submission" date="2016-10" db="EMBL/GenBank/DDBJ databases">
        <authorList>
            <person name="Varghese N."/>
            <person name="Submissions S."/>
        </authorList>
    </citation>
    <scope>NUCLEOTIDE SEQUENCE [LARGE SCALE GENOMIC DNA]</scope>
    <source>
        <strain evidence="4">CGMCC 1.3431</strain>
    </source>
</reference>
<dbReference type="PANTHER" id="PTHR12917">
    <property type="entry name" value="ASPARTYL PROTEASE DDI-RELATED"/>
    <property type="match status" value="1"/>
</dbReference>
<keyword evidence="4" id="KW-1185">Reference proteome</keyword>
<protein>
    <submittedName>
        <fullName evidence="3">Aspartyl protease</fullName>
    </submittedName>
</protein>
<dbReference type="OrthoDB" id="7547925at2"/>
<feature type="domain" description="Peptidase A2" evidence="2">
    <location>
        <begin position="49"/>
        <end position="128"/>
    </location>
</feature>
<name>A0A1G4SP27_9CAUL</name>
<evidence type="ECO:0000313" key="3">
    <source>
        <dbReference type="EMBL" id="SCW70838.1"/>
    </source>
</evidence>
<gene>
    <name evidence="3" type="ORF">SAMN02927928_2779</name>
</gene>
<dbReference type="Gene3D" id="2.40.70.10">
    <property type="entry name" value="Acid Proteases"/>
    <property type="match status" value="2"/>
</dbReference>
<dbReference type="Pfam" id="PF13650">
    <property type="entry name" value="Asp_protease_2"/>
    <property type="match status" value="2"/>
</dbReference>
<dbReference type="GO" id="GO:0006508">
    <property type="term" value="P:proteolysis"/>
    <property type="evidence" value="ECO:0007669"/>
    <property type="project" value="UniProtKB-KW"/>
</dbReference>
<dbReference type="GO" id="GO:0004190">
    <property type="term" value="F:aspartic-type endopeptidase activity"/>
    <property type="evidence" value="ECO:0007669"/>
    <property type="project" value="InterPro"/>
</dbReference>